<dbReference type="SUPFAM" id="SSF50129">
    <property type="entry name" value="GroES-like"/>
    <property type="match status" value="1"/>
</dbReference>
<protein>
    <submittedName>
        <fullName evidence="4">Phthiocerol synthesis polyketide synthase type I PpsC</fullName>
        <ecNumber evidence="4">2.3.1.41</ecNumber>
    </submittedName>
</protein>
<dbReference type="PANTHER" id="PTHR48106:SF8">
    <property type="entry name" value="OS02G0805600 PROTEIN"/>
    <property type="match status" value="1"/>
</dbReference>
<sequence length="327" mass="34582">MKYVSYGSEGTPESMGLGECAAPVPGPGEILIEVHYAGVNRPDVAQRSGRYPPPPGASPILGLEVAGRVAALGEGVTEWRVGEQVTALVPGGGYAEYCVAPAAHALPIPAGMSLADAASLPETWFTVWANLIDIGRLKAGERLLVHGGSSGIGLTAIQLANHVGAEVIVTVGSEEKAAFCRAFGADTAINYRSGDFVEAVKAVTGGEGVDVVLDMVGGSYLQKNVRLLRRDGRLVMIAFLEGSKTEFDFLPVMMKRLTLTGSTMRPRTVAEKAAIRNALRDNIWPALAAGKLKNHLFATFPFAEAADAHRLMESSRHIGKIVLQVRP</sequence>
<dbReference type="Pfam" id="PF00107">
    <property type="entry name" value="ADH_zinc_N"/>
    <property type="match status" value="1"/>
</dbReference>
<dbReference type="InterPro" id="IPR011032">
    <property type="entry name" value="GroES-like_sf"/>
</dbReference>
<reference evidence="4" key="1">
    <citation type="submission" date="2016-10" db="EMBL/GenBank/DDBJ databases">
        <title>Sequence of Gallionella enrichment culture.</title>
        <authorList>
            <person name="Poehlein A."/>
            <person name="Muehling M."/>
            <person name="Daniel R."/>
        </authorList>
    </citation>
    <scope>NUCLEOTIDE SEQUENCE</scope>
</reference>
<comment type="caution">
    <text evidence="4">The sequence shown here is derived from an EMBL/GenBank/DDBJ whole genome shotgun (WGS) entry which is preliminary data.</text>
</comment>
<evidence type="ECO:0000259" key="3">
    <source>
        <dbReference type="SMART" id="SM00829"/>
    </source>
</evidence>
<dbReference type="Gene3D" id="3.90.180.10">
    <property type="entry name" value="Medium-chain alcohol dehydrogenases, catalytic domain"/>
    <property type="match status" value="1"/>
</dbReference>
<dbReference type="CDD" id="cd05276">
    <property type="entry name" value="p53_inducible_oxidoreductase"/>
    <property type="match status" value="1"/>
</dbReference>
<organism evidence="4">
    <name type="scientific">mine drainage metagenome</name>
    <dbReference type="NCBI Taxonomy" id="410659"/>
    <lineage>
        <taxon>unclassified sequences</taxon>
        <taxon>metagenomes</taxon>
        <taxon>ecological metagenomes</taxon>
    </lineage>
</organism>
<dbReference type="InterPro" id="IPR013149">
    <property type="entry name" value="ADH-like_C"/>
</dbReference>
<proteinExistence type="predicted"/>
<dbReference type="InterPro" id="IPR014189">
    <property type="entry name" value="Quinone_OxRdtase_PIG3"/>
</dbReference>
<dbReference type="Pfam" id="PF08240">
    <property type="entry name" value="ADH_N"/>
    <property type="match status" value="1"/>
</dbReference>
<keyword evidence="2" id="KW-0560">Oxidoreductase</keyword>
<name>A0A1J5RB48_9ZZZZ</name>
<dbReference type="InterPro" id="IPR036291">
    <property type="entry name" value="NAD(P)-bd_dom_sf"/>
</dbReference>
<dbReference type="InterPro" id="IPR013154">
    <property type="entry name" value="ADH-like_N"/>
</dbReference>
<dbReference type="GO" id="GO:0070402">
    <property type="term" value="F:NADPH binding"/>
    <property type="evidence" value="ECO:0007669"/>
    <property type="project" value="TreeGrafter"/>
</dbReference>
<keyword evidence="4" id="KW-0808">Transferase</keyword>
<evidence type="ECO:0000313" key="4">
    <source>
        <dbReference type="EMBL" id="OIQ93296.1"/>
    </source>
</evidence>
<keyword evidence="1" id="KW-0521">NADP</keyword>
<dbReference type="EMBL" id="MLJW01000210">
    <property type="protein sequence ID" value="OIQ93296.1"/>
    <property type="molecule type" value="Genomic_DNA"/>
</dbReference>
<dbReference type="GO" id="GO:0004315">
    <property type="term" value="F:3-oxoacyl-[acyl-carrier-protein] synthase activity"/>
    <property type="evidence" value="ECO:0007669"/>
    <property type="project" value="UniProtKB-EC"/>
</dbReference>
<dbReference type="SMART" id="SM00829">
    <property type="entry name" value="PKS_ER"/>
    <property type="match status" value="1"/>
</dbReference>
<dbReference type="SUPFAM" id="SSF51735">
    <property type="entry name" value="NAD(P)-binding Rossmann-fold domains"/>
    <property type="match status" value="1"/>
</dbReference>
<accession>A0A1J5RB48</accession>
<dbReference type="InterPro" id="IPR020843">
    <property type="entry name" value="ER"/>
</dbReference>
<dbReference type="GO" id="GO:0016651">
    <property type="term" value="F:oxidoreductase activity, acting on NAD(P)H"/>
    <property type="evidence" value="ECO:0007669"/>
    <property type="project" value="TreeGrafter"/>
</dbReference>
<feature type="domain" description="Enoyl reductase (ER)" evidence="3">
    <location>
        <begin position="10"/>
        <end position="323"/>
    </location>
</feature>
<evidence type="ECO:0000256" key="2">
    <source>
        <dbReference type="ARBA" id="ARBA00023002"/>
    </source>
</evidence>
<dbReference type="EC" id="2.3.1.41" evidence="4"/>
<keyword evidence="4" id="KW-0012">Acyltransferase</keyword>
<dbReference type="PANTHER" id="PTHR48106">
    <property type="entry name" value="QUINONE OXIDOREDUCTASE PIG3-RELATED"/>
    <property type="match status" value="1"/>
</dbReference>
<evidence type="ECO:0000256" key="1">
    <source>
        <dbReference type="ARBA" id="ARBA00022857"/>
    </source>
</evidence>
<gene>
    <name evidence="4" type="primary">ppsC_3</name>
    <name evidence="4" type="ORF">GALL_247160</name>
</gene>
<dbReference type="Gene3D" id="3.40.50.720">
    <property type="entry name" value="NAD(P)-binding Rossmann-like Domain"/>
    <property type="match status" value="1"/>
</dbReference>
<dbReference type="NCBIfam" id="TIGR02824">
    <property type="entry name" value="quinone_pig3"/>
    <property type="match status" value="1"/>
</dbReference>
<dbReference type="AlphaFoldDB" id="A0A1J5RB48"/>